<feature type="domain" description="Ionotropic glutamate receptor C-terminal" evidence="7">
    <location>
        <begin position="38"/>
        <end position="261"/>
    </location>
</feature>
<dbReference type="GO" id="GO:0030313">
    <property type="term" value="C:cell envelope"/>
    <property type="evidence" value="ECO:0007669"/>
    <property type="project" value="UniProtKB-SubCell"/>
</dbReference>
<accession>A0A930GUH6</accession>
<dbReference type="PANTHER" id="PTHR35936:SF17">
    <property type="entry name" value="ARGININE-BINDING EXTRACELLULAR PROTEIN ARTP"/>
    <property type="match status" value="1"/>
</dbReference>
<dbReference type="Gene3D" id="3.40.190.10">
    <property type="entry name" value="Periplasmic binding protein-like II"/>
    <property type="match status" value="2"/>
</dbReference>
<proteinExistence type="inferred from homology"/>
<dbReference type="InterPro" id="IPR018313">
    <property type="entry name" value="SBP_3_CS"/>
</dbReference>
<evidence type="ECO:0000256" key="3">
    <source>
        <dbReference type="ARBA" id="ARBA00022729"/>
    </source>
</evidence>
<dbReference type="GO" id="GO:0016020">
    <property type="term" value="C:membrane"/>
    <property type="evidence" value="ECO:0007669"/>
    <property type="project" value="InterPro"/>
</dbReference>
<gene>
    <name evidence="8" type="ORF">HXM80_07690</name>
</gene>
<evidence type="ECO:0000256" key="4">
    <source>
        <dbReference type="RuleBase" id="RU003744"/>
    </source>
</evidence>
<evidence type="ECO:0000313" key="9">
    <source>
        <dbReference type="Proteomes" id="UP000780345"/>
    </source>
</evidence>
<name>A0A930GUH6_NEISI</name>
<protein>
    <submittedName>
        <fullName evidence="8">Basic amino acid ABC transporter substrate-binding protein</fullName>
    </submittedName>
</protein>
<dbReference type="InterPro" id="IPR001320">
    <property type="entry name" value="Iontro_rcpt_C"/>
</dbReference>
<dbReference type="PROSITE" id="PS01039">
    <property type="entry name" value="SBP_BACTERIAL_3"/>
    <property type="match status" value="1"/>
</dbReference>
<comment type="similarity">
    <text evidence="2 4">Belongs to the bacterial solute-binding protein 3 family.</text>
</comment>
<evidence type="ECO:0000256" key="2">
    <source>
        <dbReference type="ARBA" id="ARBA00010333"/>
    </source>
</evidence>
<keyword evidence="3 5" id="KW-0732">Signal</keyword>
<evidence type="ECO:0000259" key="6">
    <source>
        <dbReference type="SMART" id="SM00062"/>
    </source>
</evidence>
<feature type="signal peptide" evidence="5">
    <location>
        <begin position="1"/>
        <end position="20"/>
    </location>
</feature>
<dbReference type="Pfam" id="PF00497">
    <property type="entry name" value="SBP_bac_3"/>
    <property type="match status" value="1"/>
</dbReference>
<sequence length="280" mass="30002">MNMKKWIAAALACSALALSACGGQSKDASSSAPKADKVYRVAANAEFAPFESLDSAGNVEGFDVDLMNAMAKIGNFKVEFKHQPWDSLFPALKNGDTDIIISGVTITDERKQSMDFTDPYFEITQVVLVPKGKKVASSDDLKNMAKVGVVTGQTGDFSVSKLLGNDNPKIARFESVPLVIKELENGGVDAVVSDSAVIANYVKNNPTKSMDFITLPDFTIENYGIAVRKGDEATAKMLNEALKKVRDSGEYDKIHAKYFAKEGDKAAAASQAASQPEAAK</sequence>
<dbReference type="Proteomes" id="UP000780345">
    <property type="component" value="Unassembled WGS sequence"/>
</dbReference>
<dbReference type="CDD" id="cd13624">
    <property type="entry name" value="PBP2_Arg_Lys_His"/>
    <property type="match status" value="1"/>
</dbReference>
<comment type="caution">
    <text evidence="8">The sequence shown here is derived from an EMBL/GenBank/DDBJ whole genome shotgun (WGS) entry which is preliminary data.</text>
</comment>
<evidence type="ECO:0000256" key="5">
    <source>
        <dbReference type="SAM" id="SignalP"/>
    </source>
</evidence>
<organism evidence="8 9">
    <name type="scientific">Neisseria sicca</name>
    <dbReference type="NCBI Taxonomy" id="490"/>
    <lineage>
        <taxon>Bacteria</taxon>
        <taxon>Pseudomonadati</taxon>
        <taxon>Pseudomonadota</taxon>
        <taxon>Betaproteobacteria</taxon>
        <taxon>Neisseriales</taxon>
        <taxon>Neisseriaceae</taxon>
        <taxon>Neisseria</taxon>
    </lineage>
</organism>
<feature type="domain" description="Solute-binding protein family 3/N-terminal" evidence="6">
    <location>
        <begin position="38"/>
        <end position="262"/>
    </location>
</feature>
<dbReference type="EMBL" id="JABZQQ010000062">
    <property type="protein sequence ID" value="MBF1265542.1"/>
    <property type="molecule type" value="Genomic_DNA"/>
</dbReference>
<dbReference type="PANTHER" id="PTHR35936">
    <property type="entry name" value="MEMBRANE-BOUND LYTIC MUREIN TRANSGLYCOSYLASE F"/>
    <property type="match status" value="1"/>
</dbReference>
<dbReference type="SUPFAM" id="SSF53850">
    <property type="entry name" value="Periplasmic binding protein-like II"/>
    <property type="match status" value="1"/>
</dbReference>
<dbReference type="SMART" id="SM00062">
    <property type="entry name" value="PBPb"/>
    <property type="match status" value="1"/>
</dbReference>
<comment type="subcellular location">
    <subcellularLocation>
        <location evidence="1">Cell envelope</location>
    </subcellularLocation>
</comment>
<evidence type="ECO:0000313" key="8">
    <source>
        <dbReference type="EMBL" id="MBF1265542.1"/>
    </source>
</evidence>
<feature type="chain" id="PRO_5037818107" evidence="5">
    <location>
        <begin position="21"/>
        <end position="280"/>
    </location>
</feature>
<dbReference type="SMART" id="SM00079">
    <property type="entry name" value="PBPe"/>
    <property type="match status" value="1"/>
</dbReference>
<reference evidence="8" key="1">
    <citation type="submission" date="2020-04" db="EMBL/GenBank/DDBJ databases">
        <title>Deep metagenomics examines the oral microbiome during advanced dental caries in children, revealing novel taxa and co-occurrences with host molecules.</title>
        <authorList>
            <person name="Baker J.L."/>
            <person name="Morton J.T."/>
            <person name="Dinis M."/>
            <person name="Alvarez R."/>
            <person name="Tran N.C."/>
            <person name="Knight R."/>
            <person name="Edlund A."/>
        </authorList>
    </citation>
    <scope>NUCLEOTIDE SEQUENCE</scope>
    <source>
        <strain evidence="8">JCVI_32_bin.62</strain>
    </source>
</reference>
<evidence type="ECO:0000259" key="7">
    <source>
        <dbReference type="SMART" id="SM00079"/>
    </source>
</evidence>
<dbReference type="InterPro" id="IPR001638">
    <property type="entry name" value="Solute-binding_3/MltF_N"/>
</dbReference>
<dbReference type="AlphaFoldDB" id="A0A930GUH6"/>
<dbReference type="GO" id="GO:0015276">
    <property type="term" value="F:ligand-gated monoatomic ion channel activity"/>
    <property type="evidence" value="ECO:0007669"/>
    <property type="project" value="InterPro"/>
</dbReference>
<evidence type="ECO:0000256" key="1">
    <source>
        <dbReference type="ARBA" id="ARBA00004196"/>
    </source>
</evidence>
<dbReference type="PROSITE" id="PS51257">
    <property type="entry name" value="PROKAR_LIPOPROTEIN"/>
    <property type="match status" value="1"/>
</dbReference>